<dbReference type="RefSeq" id="WP_006664302.1">
    <property type="nucleotide sequence ID" value="NZ_AOIP01000014.1"/>
</dbReference>
<keyword evidence="4" id="KW-0862">Zinc</keyword>
<keyword evidence="6" id="KW-1185">Reference proteome</keyword>
<dbReference type="EMBL" id="AOIP01000014">
    <property type="protein sequence ID" value="ELZ07963.1"/>
    <property type="molecule type" value="Genomic_DNA"/>
</dbReference>
<dbReference type="PATRIC" id="fig|1227491.4.peg.799"/>
<evidence type="ECO:0000256" key="1">
    <source>
        <dbReference type="ARBA" id="ARBA00001947"/>
    </source>
</evidence>
<evidence type="ECO:0000313" key="6">
    <source>
        <dbReference type="Proteomes" id="UP000011591"/>
    </source>
</evidence>
<dbReference type="Pfam" id="PF05853">
    <property type="entry name" value="BKACE"/>
    <property type="match status" value="1"/>
</dbReference>
<gene>
    <name evidence="5" type="ORF">C480_03879</name>
</gene>
<dbReference type="GO" id="GO:0046872">
    <property type="term" value="F:metal ion binding"/>
    <property type="evidence" value="ECO:0007669"/>
    <property type="project" value="UniProtKB-KW"/>
</dbReference>
<evidence type="ECO:0000313" key="5">
    <source>
        <dbReference type="EMBL" id="ELZ07963.1"/>
    </source>
</evidence>
<dbReference type="GO" id="GO:0043720">
    <property type="term" value="F:3-keto-5-aminohexanoate cleavage activity"/>
    <property type="evidence" value="ECO:0007669"/>
    <property type="project" value="InterPro"/>
</dbReference>
<proteinExistence type="predicted"/>
<organism evidence="5 6">
    <name type="scientific">Natrialba aegyptia DSM 13077</name>
    <dbReference type="NCBI Taxonomy" id="1227491"/>
    <lineage>
        <taxon>Archaea</taxon>
        <taxon>Methanobacteriati</taxon>
        <taxon>Methanobacteriota</taxon>
        <taxon>Stenosarchaea group</taxon>
        <taxon>Halobacteria</taxon>
        <taxon>Halobacteriales</taxon>
        <taxon>Natrialbaceae</taxon>
        <taxon>Natrialba</taxon>
    </lineage>
</organism>
<protein>
    <recommendedName>
        <fullName evidence="7">3-keto-5-aminohexanoate cleavage protein</fullName>
    </recommendedName>
</protein>
<name>M0BCE0_9EURY</name>
<comment type="caution">
    <text evidence="5">The sequence shown here is derived from an EMBL/GenBank/DDBJ whole genome shotgun (WGS) entry which is preliminary data.</text>
</comment>
<sequence length="280" mass="30168">MSYAEFLAGEPVIVTAALTGGVHGKETTPHLPETPEEIGKAAAEAEAAGAAVVHVHARQPNGERTFATERFQEIDDAIRRRAEDVIIQHSTGGTGAPDAARHLPLRTDPAPEMASLDMGPLNRYDHLTSENTRGLVDSLHAEMVERGVKPELELFNDGHLNEALGLLDRRDLADPVYGTLIFGPGTLTPPTPRNFLTAIDNLPAGAQFNTLGFGRHQLPFATMGLLFGGHVRVGLEDNVYYRQGELATSNAQLVERVVRIADELGRPVATPSQAREILGL</sequence>
<comment type="cofactor">
    <cofactor evidence="1">
        <name>Zn(2+)</name>
        <dbReference type="ChEBI" id="CHEBI:29105"/>
    </cofactor>
</comment>
<evidence type="ECO:0000256" key="2">
    <source>
        <dbReference type="ARBA" id="ARBA00022679"/>
    </source>
</evidence>
<accession>M0BCE0</accession>
<dbReference type="InterPro" id="IPR008567">
    <property type="entry name" value="BKACE"/>
</dbReference>
<dbReference type="OrthoDB" id="299212at2157"/>
<dbReference type="AlphaFoldDB" id="M0BCE0"/>
<dbReference type="PANTHER" id="PTHR37418:SF2">
    <property type="entry name" value="3-KETO-5-AMINOHEXANOATE CLEAVAGE ENZYME"/>
    <property type="match status" value="1"/>
</dbReference>
<dbReference type="Gene3D" id="3.20.20.70">
    <property type="entry name" value="Aldolase class I"/>
    <property type="match status" value="1"/>
</dbReference>
<evidence type="ECO:0000256" key="4">
    <source>
        <dbReference type="ARBA" id="ARBA00022833"/>
    </source>
</evidence>
<dbReference type="Proteomes" id="UP000011591">
    <property type="component" value="Unassembled WGS sequence"/>
</dbReference>
<keyword evidence="2" id="KW-0808">Transferase</keyword>
<dbReference type="PANTHER" id="PTHR37418">
    <property type="entry name" value="3-KETO-5-AMINOHEXANOATE CLEAVAGE ENZYME-RELATED"/>
    <property type="match status" value="1"/>
</dbReference>
<keyword evidence="3" id="KW-0479">Metal-binding</keyword>
<reference evidence="5 6" key="1">
    <citation type="journal article" date="2014" name="PLoS Genet.">
        <title>Phylogenetically driven sequencing of extremely halophilic archaea reveals strategies for static and dynamic osmo-response.</title>
        <authorList>
            <person name="Becker E.A."/>
            <person name="Seitzer P.M."/>
            <person name="Tritt A."/>
            <person name="Larsen D."/>
            <person name="Krusor M."/>
            <person name="Yao A.I."/>
            <person name="Wu D."/>
            <person name="Madern D."/>
            <person name="Eisen J.A."/>
            <person name="Darling A.E."/>
            <person name="Facciotti M.T."/>
        </authorList>
    </citation>
    <scope>NUCLEOTIDE SEQUENCE [LARGE SCALE GENOMIC DNA]</scope>
    <source>
        <strain evidence="5 6">DSM 13077</strain>
    </source>
</reference>
<dbReference type="InterPro" id="IPR013785">
    <property type="entry name" value="Aldolase_TIM"/>
</dbReference>
<evidence type="ECO:0000256" key="3">
    <source>
        <dbReference type="ARBA" id="ARBA00022723"/>
    </source>
</evidence>
<evidence type="ECO:0008006" key="7">
    <source>
        <dbReference type="Google" id="ProtNLM"/>
    </source>
</evidence>